<evidence type="ECO:0000256" key="2">
    <source>
        <dbReference type="ARBA" id="ARBA00004604"/>
    </source>
</evidence>
<keyword evidence="7" id="KW-0539">Nucleus</keyword>
<protein>
    <recommendedName>
        <fullName evidence="4">ADP-ribosylation factor-like protein 6-interacting protein 4</fullName>
    </recommendedName>
</protein>
<name>S2JMY1_MUCC1</name>
<evidence type="ECO:0000256" key="7">
    <source>
        <dbReference type="ARBA" id="ARBA00023242"/>
    </source>
</evidence>
<keyword evidence="5" id="KW-0507">mRNA processing</keyword>
<dbReference type="GO" id="GO:0016607">
    <property type="term" value="C:nuclear speck"/>
    <property type="evidence" value="ECO:0007669"/>
    <property type="project" value="UniProtKB-SubCell"/>
</dbReference>
<dbReference type="InterPro" id="IPR019532">
    <property type="entry name" value="Nucl_RNA-splicing_assoc_SR-25"/>
</dbReference>
<dbReference type="GO" id="GO:0005730">
    <property type="term" value="C:nucleolus"/>
    <property type="evidence" value="ECO:0007669"/>
    <property type="project" value="UniProtKB-SubCell"/>
</dbReference>
<dbReference type="EMBL" id="KE123906">
    <property type="protein sequence ID" value="EPB91716.1"/>
    <property type="molecule type" value="Genomic_DNA"/>
</dbReference>
<organism evidence="8 9">
    <name type="scientific">Mucor circinelloides f. circinelloides (strain 1006PhL)</name>
    <name type="common">Mucormycosis agent</name>
    <name type="synonym">Calyptromyces circinelloides</name>
    <dbReference type="NCBI Taxonomy" id="1220926"/>
    <lineage>
        <taxon>Eukaryota</taxon>
        <taxon>Fungi</taxon>
        <taxon>Fungi incertae sedis</taxon>
        <taxon>Mucoromycota</taxon>
        <taxon>Mucoromycotina</taxon>
        <taxon>Mucoromycetes</taxon>
        <taxon>Mucorales</taxon>
        <taxon>Mucorineae</taxon>
        <taxon>Mucoraceae</taxon>
        <taxon>Mucor</taxon>
    </lineage>
</organism>
<keyword evidence="6" id="KW-0508">mRNA splicing</keyword>
<dbReference type="OrthoDB" id="48562at2759"/>
<dbReference type="AlphaFoldDB" id="S2JMY1"/>
<sequence length="116" mass="13394">MSKSASKKHSKKQDKPDVLEQLRKLAKKHKKSKEKSSKKTATAATDKAMIPMTKNEYEKKRSIITTEYDAQTGRMRRKRATGEILESIVTKEQHLKINKMSTLMDGLSYQRQVIKK</sequence>
<comment type="subcellular location">
    <subcellularLocation>
        <location evidence="1">Nucleus speckle</location>
    </subcellularLocation>
    <subcellularLocation>
        <location evidence="2">Nucleus</location>
        <location evidence="2">Nucleolus</location>
    </subcellularLocation>
</comment>
<evidence type="ECO:0000256" key="5">
    <source>
        <dbReference type="ARBA" id="ARBA00022664"/>
    </source>
</evidence>
<evidence type="ECO:0000313" key="8">
    <source>
        <dbReference type="EMBL" id="EPB91716.1"/>
    </source>
</evidence>
<dbReference type="VEuPathDB" id="FungiDB:HMPREF1544_01427"/>
<gene>
    <name evidence="8" type="ORF">HMPREF1544_01427</name>
</gene>
<evidence type="ECO:0000256" key="3">
    <source>
        <dbReference type="ARBA" id="ARBA00006852"/>
    </source>
</evidence>
<dbReference type="InParanoid" id="S2JMY1"/>
<dbReference type="eggNOG" id="ENOG502RYBZ">
    <property type="taxonomic scope" value="Eukaryota"/>
</dbReference>
<proteinExistence type="inferred from homology"/>
<dbReference type="GO" id="GO:0008380">
    <property type="term" value="P:RNA splicing"/>
    <property type="evidence" value="ECO:0007669"/>
    <property type="project" value="UniProtKB-KW"/>
</dbReference>
<keyword evidence="9" id="KW-1185">Reference proteome</keyword>
<accession>S2JMY1</accession>
<dbReference type="Proteomes" id="UP000014254">
    <property type="component" value="Unassembled WGS sequence"/>
</dbReference>
<reference evidence="9" key="1">
    <citation type="submission" date="2013-05" db="EMBL/GenBank/DDBJ databases">
        <title>The Genome sequence of Mucor circinelloides f. circinelloides 1006PhL.</title>
        <authorList>
            <consortium name="The Broad Institute Genomics Platform"/>
            <person name="Cuomo C."/>
            <person name="Earl A."/>
            <person name="Findley K."/>
            <person name="Lee S.C."/>
            <person name="Walker B."/>
            <person name="Young S."/>
            <person name="Zeng Q."/>
            <person name="Gargeya S."/>
            <person name="Fitzgerald M."/>
            <person name="Haas B."/>
            <person name="Abouelleil A."/>
            <person name="Allen A.W."/>
            <person name="Alvarado L."/>
            <person name="Arachchi H.M."/>
            <person name="Berlin A.M."/>
            <person name="Chapman S.B."/>
            <person name="Gainer-Dewar J."/>
            <person name="Goldberg J."/>
            <person name="Griggs A."/>
            <person name="Gujja S."/>
            <person name="Hansen M."/>
            <person name="Howarth C."/>
            <person name="Imamovic A."/>
            <person name="Ireland A."/>
            <person name="Larimer J."/>
            <person name="McCowan C."/>
            <person name="Murphy C."/>
            <person name="Pearson M."/>
            <person name="Poon T.W."/>
            <person name="Priest M."/>
            <person name="Roberts A."/>
            <person name="Saif S."/>
            <person name="Shea T."/>
            <person name="Sisk P."/>
            <person name="Sykes S."/>
            <person name="Wortman J."/>
            <person name="Nusbaum C."/>
            <person name="Birren B."/>
        </authorList>
    </citation>
    <scope>NUCLEOTIDE SEQUENCE [LARGE SCALE GENOMIC DNA]</scope>
    <source>
        <strain evidence="9">1006PhL</strain>
    </source>
</reference>
<comment type="similarity">
    <text evidence="3">Belongs to the ARL6IP4 family.</text>
</comment>
<evidence type="ECO:0000256" key="1">
    <source>
        <dbReference type="ARBA" id="ARBA00004324"/>
    </source>
</evidence>
<evidence type="ECO:0000256" key="6">
    <source>
        <dbReference type="ARBA" id="ARBA00023187"/>
    </source>
</evidence>
<dbReference type="Pfam" id="PF10500">
    <property type="entry name" value="SR-25"/>
    <property type="match status" value="1"/>
</dbReference>
<dbReference type="GO" id="GO:0006397">
    <property type="term" value="P:mRNA processing"/>
    <property type="evidence" value="ECO:0007669"/>
    <property type="project" value="UniProtKB-KW"/>
</dbReference>
<evidence type="ECO:0000313" key="9">
    <source>
        <dbReference type="Proteomes" id="UP000014254"/>
    </source>
</evidence>
<evidence type="ECO:0000256" key="4">
    <source>
        <dbReference type="ARBA" id="ARBA00017993"/>
    </source>
</evidence>